<dbReference type="EMBL" id="DF977569">
    <property type="protein sequence ID" value="GAW27393.1"/>
    <property type="molecule type" value="Genomic_DNA"/>
</dbReference>
<reference evidence="2" key="1">
    <citation type="submission" date="2016-03" db="EMBL/GenBank/DDBJ databases">
        <title>Draft genome sequence of Rosellinia necatrix.</title>
        <authorList>
            <person name="Kanematsu S."/>
        </authorList>
    </citation>
    <scope>NUCLEOTIDE SEQUENCE [LARGE SCALE GENOMIC DNA]</scope>
    <source>
        <strain evidence="2">W97</strain>
    </source>
</reference>
<evidence type="ECO:0000259" key="1">
    <source>
        <dbReference type="Pfam" id="PF06985"/>
    </source>
</evidence>
<proteinExistence type="predicted"/>
<name>A0A1S8ABJ5_ROSNE</name>
<evidence type="ECO:0000313" key="3">
    <source>
        <dbReference type="Proteomes" id="UP000054516"/>
    </source>
</evidence>
<dbReference type="Proteomes" id="UP000054516">
    <property type="component" value="Unassembled WGS sequence"/>
</dbReference>
<dbReference type="OrthoDB" id="4587016at2759"/>
<dbReference type="STRING" id="77044.A0A1S8ABJ5"/>
<keyword evidence="3" id="KW-1185">Reference proteome</keyword>
<sequence length="358" mass="40926">MTWPPFTWKAPKFKYQSLRSKPRTFRVIKLLPPTRSFLPPFKQILNIKIREVSLDEGAGQYDTLSYCWGTGAADRPVAVLQSGDDRSSGGYQTIHISASLEAALLSLSREGDGEARRHIFADQISINQSDNAEKVEQVRLMGEIYARSARVVVWLGEDTAETGLFFDFSTRLSSEGILSRAMGPNVGHYMNVFDAIMNSSLELETEAEKEDRNDILDLIARYGPQFPLTGLADILRRSWANRLWTVQEGCLPPKVVFRSGQNSLCYDCVRGSLLFHSVWTTYWMRMRKGSVSKEDIRARSRIYDLTQSFHRINRERKAIHVTRGRRRCLYDVVVRYNVNENRPKIGATKAEDRIYALS</sequence>
<dbReference type="Pfam" id="PF06985">
    <property type="entry name" value="HET"/>
    <property type="match status" value="1"/>
</dbReference>
<organism evidence="2">
    <name type="scientific">Rosellinia necatrix</name>
    <name type="common">White root-rot fungus</name>
    <dbReference type="NCBI Taxonomy" id="77044"/>
    <lineage>
        <taxon>Eukaryota</taxon>
        <taxon>Fungi</taxon>
        <taxon>Dikarya</taxon>
        <taxon>Ascomycota</taxon>
        <taxon>Pezizomycotina</taxon>
        <taxon>Sordariomycetes</taxon>
        <taxon>Xylariomycetidae</taxon>
        <taxon>Xylariales</taxon>
        <taxon>Xylariaceae</taxon>
        <taxon>Rosellinia</taxon>
    </lineage>
</organism>
<dbReference type="InterPro" id="IPR052895">
    <property type="entry name" value="HetReg/Transcr_Mod"/>
</dbReference>
<protein>
    <submittedName>
        <fullName evidence="2">Putative heterokaryon incompatibility protein</fullName>
    </submittedName>
</protein>
<dbReference type="PANTHER" id="PTHR24148:SF73">
    <property type="entry name" value="HET DOMAIN PROTEIN (AFU_ORTHOLOGUE AFUA_8G01020)"/>
    <property type="match status" value="1"/>
</dbReference>
<accession>A0A1S8ABJ5</accession>
<dbReference type="PANTHER" id="PTHR24148">
    <property type="entry name" value="ANKYRIN REPEAT DOMAIN-CONTAINING PROTEIN 39 HOMOLOG-RELATED"/>
    <property type="match status" value="1"/>
</dbReference>
<dbReference type="InterPro" id="IPR010730">
    <property type="entry name" value="HET"/>
</dbReference>
<evidence type="ECO:0000313" key="2">
    <source>
        <dbReference type="EMBL" id="GAW27393.1"/>
    </source>
</evidence>
<feature type="domain" description="Heterokaryon incompatibility" evidence="1">
    <location>
        <begin position="61"/>
        <end position="248"/>
    </location>
</feature>
<gene>
    <name evidence="2" type="ORF">SAMD00023353_12400130</name>
</gene>
<dbReference type="AlphaFoldDB" id="A0A1S8ABJ5"/>